<evidence type="ECO:0008006" key="3">
    <source>
        <dbReference type="Google" id="ProtNLM"/>
    </source>
</evidence>
<reference evidence="1 2" key="1">
    <citation type="submission" date="2020-11" db="EMBL/GenBank/DDBJ databases">
        <title>Draft Genome Sequence and Secondary Metabolite Biosynthetic Potential of the Lysobacter niastensis Type strain DSM 18481.</title>
        <authorList>
            <person name="Turrini P."/>
            <person name="Artuso I."/>
            <person name="Tescari M."/>
            <person name="Lugli G.A."/>
            <person name="Frangipani E."/>
            <person name="Ventura M."/>
            <person name="Visca P."/>
        </authorList>
    </citation>
    <scope>NUCLEOTIDE SEQUENCE [LARGE SCALE GENOMIC DNA]</scope>
    <source>
        <strain evidence="1 2">DSM 18481</strain>
    </source>
</reference>
<organism evidence="1 2">
    <name type="scientific">Lysobacter niastensis</name>
    <dbReference type="NCBI Taxonomy" id="380629"/>
    <lineage>
        <taxon>Bacteria</taxon>
        <taxon>Pseudomonadati</taxon>
        <taxon>Pseudomonadota</taxon>
        <taxon>Gammaproteobacteria</taxon>
        <taxon>Lysobacterales</taxon>
        <taxon>Lysobacteraceae</taxon>
        <taxon>Lysobacter</taxon>
    </lineage>
</organism>
<evidence type="ECO:0000313" key="1">
    <source>
        <dbReference type="EMBL" id="MBF6025097.1"/>
    </source>
</evidence>
<sequence>MLVAFTSAHAGKMTKSKEPLVAAPDKATIVFMRPGKFVGAAVAVPLFDVTGQEPSFVGILESGSKVAYSVPAGEHVFMTTVFGGDAGVRFYKANVEAGKTYYFYAHIIQGIWGLEPVRGSQLEGDEFKGWDKGTDLTVNSPKTIAWSEENKEGTAKKRLLKPEVISDDKTLRVEDGR</sequence>
<comment type="caution">
    <text evidence="1">The sequence shown here is derived from an EMBL/GenBank/DDBJ whole genome shotgun (WGS) entry which is preliminary data.</text>
</comment>
<gene>
    <name evidence="1" type="ORF">IU514_13780</name>
</gene>
<protein>
    <recommendedName>
        <fullName evidence="3">DUF2846 domain-containing protein</fullName>
    </recommendedName>
</protein>
<keyword evidence="2" id="KW-1185">Reference proteome</keyword>
<accession>A0ABS0B8C8</accession>
<dbReference type="Proteomes" id="UP001429984">
    <property type="component" value="Unassembled WGS sequence"/>
</dbReference>
<name>A0ABS0B8C8_9GAMM</name>
<dbReference type="EMBL" id="JADLZT010000007">
    <property type="protein sequence ID" value="MBF6025097.1"/>
    <property type="molecule type" value="Genomic_DNA"/>
</dbReference>
<proteinExistence type="predicted"/>
<evidence type="ECO:0000313" key="2">
    <source>
        <dbReference type="Proteomes" id="UP001429984"/>
    </source>
</evidence>